<dbReference type="PANTHER" id="PTHR43364">
    <property type="entry name" value="NADH-SPECIFIC METHYLGLYOXAL REDUCTASE-RELATED"/>
    <property type="match status" value="1"/>
</dbReference>
<keyword evidence="1" id="KW-0521">NADP</keyword>
<dbReference type="Pfam" id="PF00248">
    <property type="entry name" value="Aldo_ket_red"/>
    <property type="match status" value="1"/>
</dbReference>
<evidence type="ECO:0000256" key="1">
    <source>
        <dbReference type="ARBA" id="ARBA00022857"/>
    </source>
</evidence>
<dbReference type="EMBL" id="KN837130">
    <property type="protein sequence ID" value="KIJ42424.1"/>
    <property type="molecule type" value="Genomic_DNA"/>
</dbReference>
<dbReference type="HOGENOM" id="CLU_023205_2_2_1"/>
<dbReference type="Proteomes" id="UP000054279">
    <property type="component" value="Unassembled WGS sequence"/>
</dbReference>
<keyword evidence="5" id="KW-1185">Reference proteome</keyword>
<dbReference type="SUPFAM" id="SSF51430">
    <property type="entry name" value="NAD(P)-linked oxidoreductase"/>
    <property type="match status" value="1"/>
</dbReference>
<organism evidence="4 5">
    <name type="scientific">Sphaerobolus stellatus (strain SS14)</name>
    <dbReference type="NCBI Taxonomy" id="990650"/>
    <lineage>
        <taxon>Eukaryota</taxon>
        <taxon>Fungi</taxon>
        <taxon>Dikarya</taxon>
        <taxon>Basidiomycota</taxon>
        <taxon>Agaricomycotina</taxon>
        <taxon>Agaricomycetes</taxon>
        <taxon>Phallomycetidae</taxon>
        <taxon>Geastrales</taxon>
        <taxon>Sphaerobolaceae</taxon>
        <taxon>Sphaerobolus</taxon>
    </lineage>
</organism>
<dbReference type="OrthoDB" id="48988at2759"/>
<comment type="similarity">
    <text evidence="2">Belongs to the aldo/keto reductase family. Aldo/keto reductase 2 subfamily.</text>
</comment>
<accession>A0A0C9V679</accession>
<evidence type="ECO:0000259" key="3">
    <source>
        <dbReference type="Pfam" id="PF00248"/>
    </source>
</evidence>
<reference evidence="4 5" key="1">
    <citation type="submission" date="2014-06" db="EMBL/GenBank/DDBJ databases">
        <title>Evolutionary Origins and Diversification of the Mycorrhizal Mutualists.</title>
        <authorList>
            <consortium name="DOE Joint Genome Institute"/>
            <consortium name="Mycorrhizal Genomics Consortium"/>
            <person name="Kohler A."/>
            <person name="Kuo A."/>
            <person name="Nagy L.G."/>
            <person name="Floudas D."/>
            <person name="Copeland A."/>
            <person name="Barry K.W."/>
            <person name="Cichocki N."/>
            <person name="Veneault-Fourrey C."/>
            <person name="LaButti K."/>
            <person name="Lindquist E.A."/>
            <person name="Lipzen A."/>
            <person name="Lundell T."/>
            <person name="Morin E."/>
            <person name="Murat C."/>
            <person name="Riley R."/>
            <person name="Ohm R."/>
            <person name="Sun H."/>
            <person name="Tunlid A."/>
            <person name="Henrissat B."/>
            <person name="Grigoriev I.V."/>
            <person name="Hibbett D.S."/>
            <person name="Martin F."/>
        </authorList>
    </citation>
    <scope>NUCLEOTIDE SEQUENCE [LARGE SCALE GENOMIC DNA]</scope>
    <source>
        <strain evidence="4 5">SS14</strain>
    </source>
</reference>
<dbReference type="InterPro" id="IPR036812">
    <property type="entry name" value="NAD(P)_OxRdtase_dom_sf"/>
</dbReference>
<proteinExistence type="inferred from homology"/>
<feature type="domain" description="NADP-dependent oxidoreductase" evidence="3">
    <location>
        <begin position="28"/>
        <end position="339"/>
    </location>
</feature>
<name>A0A0C9V679_SPHS4</name>
<evidence type="ECO:0000256" key="2">
    <source>
        <dbReference type="ARBA" id="ARBA00038157"/>
    </source>
</evidence>
<dbReference type="AlphaFoldDB" id="A0A0C9V679"/>
<evidence type="ECO:0000313" key="5">
    <source>
        <dbReference type="Proteomes" id="UP000054279"/>
    </source>
</evidence>
<dbReference type="Gene3D" id="3.20.20.100">
    <property type="entry name" value="NADP-dependent oxidoreductase domain"/>
    <property type="match status" value="1"/>
</dbReference>
<dbReference type="InterPro" id="IPR023210">
    <property type="entry name" value="NADP_OxRdtase_dom"/>
</dbReference>
<gene>
    <name evidence="4" type="ORF">M422DRAFT_171116</name>
</gene>
<evidence type="ECO:0000313" key="4">
    <source>
        <dbReference type="EMBL" id="KIJ42424.1"/>
    </source>
</evidence>
<dbReference type="PANTHER" id="PTHR43364:SF7">
    <property type="entry name" value="NADP-DEPENDENT OXIDOREDUCTASE DOMAIN-CONTAINING PROTEIN-RELATED"/>
    <property type="match status" value="1"/>
</dbReference>
<sequence length="381" mass="42699">MYTRGPPPPTKLAHYRQFAPRAAIHVSPLCLGAMSIGDKWAAAGFGAMDKESSFKLLDAYFDAGGNFIDTASIYQNGSSEQFIGEWAEERGIRDQLIISTKYADNFKNGDTSIKSGVNFTGNNLKSMKLTLDSSLKNLRTDYIDLFFVHYWDLHTSVEEIMDGLHNIVLSGKVLYLGISDSPAWFIVKANKYARKNGKTPFVVVQAPYSVLQRDLEREIIPMCRSEGMALMFWNVLAAGHIRSDEDEERRRQTGEKGRVRSGRDWLRSDAEKKMCGALEVVRKQVGANNITAVAIAYTMHKVPYAFPIIGGRKIEHLMANMEALDISINPEQMKYLDEASTFDIGFPHNILGPMGSYVFVMDMVAKIEPMPLLPTIPHQKS</sequence>
<protein>
    <recommendedName>
        <fullName evidence="3">NADP-dependent oxidoreductase domain-containing protein</fullName>
    </recommendedName>
</protein>
<dbReference type="InterPro" id="IPR050523">
    <property type="entry name" value="AKR_Detox_Biosynth"/>
</dbReference>